<dbReference type="Pfam" id="PF03885">
    <property type="entry name" value="DUF327"/>
    <property type="match status" value="1"/>
</dbReference>
<dbReference type="PATRIC" id="fig|93930.3.peg.1164"/>
<dbReference type="EMBL" id="LGFG01000018">
    <property type="protein sequence ID" value="KUK23529.1"/>
    <property type="molecule type" value="Genomic_DNA"/>
</dbReference>
<reference evidence="2 3" key="1">
    <citation type="journal article" date="2015" name="MBio">
        <title>Genome-Resolved Metagenomic Analysis Reveals Roles for Candidate Phyla and Other Microbial Community Members in Biogeochemical Transformations in Oil Reservoirs.</title>
        <authorList>
            <person name="Hu P."/>
            <person name="Tom L."/>
            <person name="Singh A."/>
            <person name="Thomas B.C."/>
            <person name="Baker B.J."/>
            <person name="Piceno Y.M."/>
            <person name="Andersen G.L."/>
            <person name="Banfield J.F."/>
        </authorList>
    </citation>
    <scope>NUCLEOTIDE SEQUENCE [LARGE SCALE GENOMIC DNA]</scope>
    <source>
        <strain evidence="2">46_26</strain>
    </source>
</reference>
<dbReference type="AlphaFoldDB" id="A0A124FG51"/>
<evidence type="ECO:0000313" key="3">
    <source>
        <dbReference type="Proteomes" id="UP000058636"/>
    </source>
</evidence>
<proteinExistence type="predicted"/>
<gene>
    <name evidence="2" type="ORF">XD57_0381</name>
</gene>
<comment type="caution">
    <text evidence="2">The sequence shown here is derived from an EMBL/GenBank/DDBJ whole genome shotgun (WGS) entry which is preliminary data.</text>
</comment>
<dbReference type="Proteomes" id="UP000058636">
    <property type="component" value="Unassembled WGS sequence"/>
</dbReference>
<dbReference type="InterPro" id="IPR024042">
    <property type="entry name" value="TM1646-like_dom_sf"/>
</dbReference>
<protein>
    <submittedName>
        <fullName evidence="2">Uncharacterized protein</fullName>
    </submittedName>
</protein>
<name>A0A124FG51_9THEM</name>
<accession>A0A124FG51</accession>
<dbReference type="SUPFAM" id="SSF158397">
    <property type="entry name" value="TM1646-like"/>
    <property type="match status" value="1"/>
</dbReference>
<evidence type="ECO:0000313" key="2">
    <source>
        <dbReference type="EMBL" id="KUK23529.1"/>
    </source>
</evidence>
<dbReference type="Gene3D" id="1.20.120.490">
    <property type="entry name" value="Hypothetical protein TM1646-like domain"/>
    <property type="match status" value="1"/>
</dbReference>
<dbReference type="InterPro" id="IPR005585">
    <property type="entry name" value="DUF327"/>
</dbReference>
<organism evidence="2 3">
    <name type="scientific">Thermotoga petrophila</name>
    <dbReference type="NCBI Taxonomy" id="93929"/>
    <lineage>
        <taxon>Bacteria</taxon>
        <taxon>Thermotogati</taxon>
        <taxon>Thermotogota</taxon>
        <taxon>Thermotogae</taxon>
        <taxon>Thermotogales</taxon>
        <taxon>Thermotogaceae</taxon>
        <taxon>Thermotoga</taxon>
    </lineage>
</organism>
<evidence type="ECO:0000256" key="1">
    <source>
        <dbReference type="SAM" id="MobiDB-lite"/>
    </source>
</evidence>
<feature type="region of interest" description="Disordered" evidence="1">
    <location>
        <begin position="1"/>
        <end position="29"/>
    </location>
</feature>
<sequence length="152" mass="17393">MRIDPLGGESLKNQEVKGKKSGKASKVGESKKKEFFDILEDVKEDHFEKLLEEAVEEVVDSGNELVRSPTSSNLKRYKNAIKEFLKLIEKKIYKLAGSFDMNSGRARLHVVVEEVNEKLVDLTEKIMKNEWQTINLAAKIEEINGLILNLYR</sequence>